<proteinExistence type="predicted"/>
<dbReference type="Pfam" id="PF01812">
    <property type="entry name" value="5-FTHF_cyc-lig"/>
    <property type="match status" value="1"/>
</dbReference>
<dbReference type="Gene3D" id="3.40.50.10420">
    <property type="entry name" value="NagB/RpiA/CoA transferase-like"/>
    <property type="match status" value="1"/>
</dbReference>
<evidence type="ECO:0000313" key="1">
    <source>
        <dbReference type="EMBL" id="AKG38146.1"/>
    </source>
</evidence>
<reference evidence="1 2" key="1">
    <citation type="journal article" date="2015" name="Stand. Genomic Sci.">
        <title>Complete genome sequence of and proposal of Thermofilum uzonense sp. nov. a novel hyperthermophilic crenarchaeon and emended description of the genus Thermofilum.</title>
        <authorList>
            <person name="Toshchakov S.V."/>
            <person name="Korzhenkov A.A."/>
            <person name="Samarov N.I."/>
            <person name="Mazunin I.O."/>
            <person name="Mozhey O.I."/>
            <person name="Shmyr I.S."/>
            <person name="Derbikova K.S."/>
            <person name="Taranov E.A."/>
            <person name="Dominova I.N."/>
            <person name="Bonch-Osmolovskaya E.A."/>
            <person name="Patrushev M.V."/>
            <person name="Podosokorskaya O.A."/>
            <person name="Kublanov I.V."/>
        </authorList>
    </citation>
    <scope>NUCLEOTIDE SEQUENCE [LARGE SCALE GENOMIC DNA]</scope>
    <source>
        <strain evidence="1 2">1807-2</strain>
    </source>
</reference>
<organism evidence="1 2">
    <name type="scientific">Infirmifilum uzonense</name>
    <dbReference type="NCBI Taxonomy" id="1550241"/>
    <lineage>
        <taxon>Archaea</taxon>
        <taxon>Thermoproteota</taxon>
        <taxon>Thermoprotei</taxon>
        <taxon>Thermofilales</taxon>
        <taxon>Thermofilaceae</taxon>
        <taxon>Infirmifilum</taxon>
    </lineage>
</organism>
<dbReference type="SUPFAM" id="SSF100950">
    <property type="entry name" value="NagB/RpiA/CoA transferase-like"/>
    <property type="match status" value="1"/>
</dbReference>
<dbReference type="InterPro" id="IPR037171">
    <property type="entry name" value="NagB/RpiA_transferase-like"/>
</dbReference>
<evidence type="ECO:0000313" key="2">
    <source>
        <dbReference type="Proteomes" id="UP000067434"/>
    </source>
</evidence>
<dbReference type="RefSeq" id="WP_052883483.1">
    <property type="nucleotide sequence ID" value="NZ_CP009961.1"/>
</dbReference>
<accession>A0A0F7CKS0</accession>
<dbReference type="OrthoDB" id="18307at2157"/>
<dbReference type="Proteomes" id="UP000067434">
    <property type="component" value="Chromosome"/>
</dbReference>
<dbReference type="GO" id="GO:0005737">
    <property type="term" value="C:cytoplasm"/>
    <property type="evidence" value="ECO:0007669"/>
    <property type="project" value="TreeGrafter"/>
</dbReference>
<sequence length="244" mass="27538">MAERRPNYQKEKENIRRETWLTLEKYEVVTTPRPCYGKIPGFIGSSGVQTKLVKLEHFRTSSVIYTTPDVPMRVVREESLRRGKQVILSLPGLKGYVLLDSDKIPPHRLGYASTLRGALAMGEKIKWPENMKIDIVFIGSVAVNTNGARLGRGDGLYDLEYGILRELHVISERTPIVTIVHDLQVIEKKIPMLPHDVPADFIITPTRVLITSTPFPRPPGVIWESLSIEFIKSTPILRALFGIS</sequence>
<dbReference type="EMBL" id="CP009961">
    <property type="protein sequence ID" value="AKG38146.1"/>
    <property type="molecule type" value="Genomic_DNA"/>
</dbReference>
<evidence type="ECO:0008006" key="3">
    <source>
        <dbReference type="Google" id="ProtNLM"/>
    </source>
</evidence>
<keyword evidence="2" id="KW-1185">Reference proteome</keyword>
<dbReference type="HOGENOM" id="CLU_031500_2_0_2"/>
<gene>
    <name evidence="1" type="ORF">MA03_00975</name>
</gene>
<dbReference type="InterPro" id="IPR002698">
    <property type="entry name" value="FTHF_cligase"/>
</dbReference>
<dbReference type="KEGG" id="thf:MA03_00975"/>
<dbReference type="PANTHER" id="PTHR13017:SF0">
    <property type="entry name" value="METHENYLTETRAHYDROFOLATE SYNTHASE DOMAIN-CONTAINING PROTEIN"/>
    <property type="match status" value="1"/>
</dbReference>
<dbReference type="InterPro" id="IPR024185">
    <property type="entry name" value="FTHF_cligase-like_sf"/>
</dbReference>
<dbReference type="GeneID" id="25400760"/>
<protein>
    <recommendedName>
        <fullName evidence="3">5-formyltetrahydrofolate cyclo-ligase</fullName>
    </recommendedName>
</protein>
<name>A0A0F7CKS0_9CREN</name>
<dbReference type="PANTHER" id="PTHR13017">
    <property type="entry name" value="5-FORMYLTETRAHYDROFOLATE CYCLO-LIGASE-RELATED"/>
    <property type="match status" value="1"/>
</dbReference>
<dbReference type="AlphaFoldDB" id="A0A0F7CKS0"/>
<dbReference type="PATRIC" id="fig|1550241.5.peg.197"/>